<gene>
    <name evidence="10" type="ORF">CO661_04445</name>
</gene>
<dbReference type="Pfam" id="PF01551">
    <property type="entry name" value="Peptidase_M23"/>
    <property type="match status" value="1"/>
</dbReference>
<evidence type="ECO:0000256" key="3">
    <source>
        <dbReference type="ARBA" id="ARBA00022723"/>
    </source>
</evidence>
<dbReference type="GO" id="GO:0046872">
    <property type="term" value="F:metal ion binding"/>
    <property type="evidence" value="ECO:0007669"/>
    <property type="project" value="UniProtKB-KW"/>
</dbReference>
<evidence type="ECO:0000256" key="7">
    <source>
        <dbReference type="SAM" id="Coils"/>
    </source>
</evidence>
<keyword evidence="3" id="KW-0479">Metal-binding</keyword>
<dbReference type="Proteomes" id="UP000220353">
    <property type="component" value="Unassembled WGS sequence"/>
</dbReference>
<evidence type="ECO:0000313" key="11">
    <source>
        <dbReference type="Proteomes" id="UP000220353"/>
    </source>
</evidence>
<dbReference type="EMBL" id="NWTC01000003">
    <property type="protein sequence ID" value="PDT49436.1"/>
    <property type="molecule type" value="Genomic_DNA"/>
</dbReference>
<accession>A0A2A6M4P9</accession>
<keyword evidence="8" id="KW-0472">Membrane</keyword>
<feature type="domain" description="M23ase beta-sheet core" evidence="9">
    <location>
        <begin position="336"/>
        <end position="430"/>
    </location>
</feature>
<name>A0A2A6M4P9_RHIFR</name>
<protein>
    <submittedName>
        <fullName evidence="10">Peptidase</fullName>
    </submittedName>
</protein>
<feature type="coiled-coil region" evidence="7">
    <location>
        <begin position="281"/>
        <end position="308"/>
    </location>
</feature>
<dbReference type="SUPFAM" id="SSF51261">
    <property type="entry name" value="Duplicated hybrid motif"/>
    <property type="match status" value="1"/>
</dbReference>
<comment type="caution">
    <text evidence="10">The sequence shown here is derived from an EMBL/GenBank/DDBJ whole genome shotgun (WGS) entry which is preliminary data.</text>
</comment>
<dbReference type="PANTHER" id="PTHR21666:SF288">
    <property type="entry name" value="CELL DIVISION PROTEIN YTFB"/>
    <property type="match status" value="1"/>
</dbReference>
<dbReference type="CDD" id="cd12797">
    <property type="entry name" value="M23_peptidase"/>
    <property type="match status" value="1"/>
</dbReference>
<comment type="cofactor">
    <cofactor evidence="1">
        <name>Zn(2+)</name>
        <dbReference type="ChEBI" id="CHEBI:29105"/>
    </cofactor>
</comment>
<dbReference type="GO" id="GO:0006508">
    <property type="term" value="P:proteolysis"/>
    <property type="evidence" value="ECO:0007669"/>
    <property type="project" value="UniProtKB-KW"/>
</dbReference>
<dbReference type="FunFam" id="2.70.70.10:FF:000006">
    <property type="entry name" value="M23 family peptidase"/>
    <property type="match status" value="1"/>
</dbReference>
<sequence length="445" mass="47670">MSIRPENRSFGKRRQSHVLILASGDRVRHMTVRPWMAAAAASLVGVFGIGYLAATSYLVLRDDLIGGTIARQARMQHEYEDRITALRAQVDRVTSRQLLDQQIVEEKVDKLLQQQLELSSRSGRLGTLAESAEPATASGDAAALPDAVPLTYGKRADAQDGIQAIEEIMGIAEANAGPPVHASALGYAPEAQTNSPRETVSDRTDRIFSKVTLSLKGIERDQLAHVRQLTSNAQRTSEAIRTIVERTGFVFPVPKTADASAPATPADGTAIGGPYVEPQNQDQFEQSLTTLDNALVDLEETRDAARKLPLESPAPTSDVTSSFGNRLDPFLGRLALHAGIDFRAATGTRIRATAAGTVTTAGPAGGYGNMIEIDHGNGVSTRYAHLAVVLVHVGERVEADQAIAQSGSTGRSTGPHLHYEVRLGGLAVDPMRFLRARAKLAGYMN</sequence>
<evidence type="ECO:0000256" key="2">
    <source>
        <dbReference type="ARBA" id="ARBA00022670"/>
    </source>
</evidence>
<dbReference type="Gene3D" id="2.70.70.10">
    <property type="entry name" value="Glucose Permease (Domain IIA)"/>
    <property type="match status" value="1"/>
</dbReference>
<dbReference type="RefSeq" id="WP_014328396.1">
    <property type="nucleotide sequence ID" value="NZ_JBGBZV010000002.1"/>
</dbReference>
<evidence type="ECO:0000313" key="10">
    <source>
        <dbReference type="EMBL" id="PDT49436.1"/>
    </source>
</evidence>
<reference evidence="10 11" key="1">
    <citation type="submission" date="2017-09" db="EMBL/GenBank/DDBJ databases">
        <title>Comparative genomics of rhizobia isolated from Phaseolus vulgaris in China.</title>
        <authorList>
            <person name="Tong W."/>
        </authorList>
    </citation>
    <scope>NUCLEOTIDE SEQUENCE [LARGE SCALE GENOMIC DNA]</scope>
    <source>
        <strain evidence="10 11">PCH1</strain>
    </source>
</reference>
<dbReference type="InterPro" id="IPR016047">
    <property type="entry name" value="M23ase_b-sheet_dom"/>
</dbReference>
<feature type="transmembrane region" description="Helical" evidence="8">
    <location>
        <begin position="35"/>
        <end position="60"/>
    </location>
</feature>
<proteinExistence type="predicted"/>
<evidence type="ECO:0000256" key="1">
    <source>
        <dbReference type="ARBA" id="ARBA00001947"/>
    </source>
</evidence>
<keyword evidence="8" id="KW-1133">Transmembrane helix</keyword>
<keyword evidence="5" id="KW-0862">Zinc</keyword>
<evidence type="ECO:0000256" key="4">
    <source>
        <dbReference type="ARBA" id="ARBA00022801"/>
    </source>
</evidence>
<dbReference type="AlphaFoldDB" id="A0A2A6M4P9"/>
<evidence type="ECO:0000256" key="5">
    <source>
        <dbReference type="ARBA" id="ARBA00022833"/>
    </source>
</evidence>
<keyword evidence="7" id="KW-0175">Coiled coil</keyword>
<dbReference type="GO" id="GO:0004222">
    <property type="term" value="F:metalloendopeptidase activity"/>
    <property type="evidence" value="ECO:0007669"/>
    <property type="project" value="TreeGrafter"/>
</dbReference>
<organism evidence="10 11">
    <name type="scientific">Rhizobium fredii</name>
    <name type="common">Sinorhizobium fredii</name>
    <dbReference type="NCBI Taxonomy" id="380"/>
    <lineage>
        <taxon>Bacteria</taxon>
        <taxon>Pseudomonadati</taxon>
        <taxon>Pseudomonadota</taxon>
        <taxon>Alphaproteobacteria</taxon>
        <taxon>Hyphomicrobiales</taxon>
        <taxon>Rhizobiaceae</taxon>
        <taxon>Sinorhizobium/Ensifer group</taxon>
        <taxon>Sinorhizobium</taxon>
    </lineage>
</organism>
<keyword evidence="4" id="KW-0378">Hydrolase</keyword>
<evidence type="ECO:0000256" key="8">
    <source>
        <dbReference type="SAM" id="Phobius"/>
    </source>
</evidence>
<evidence type="ECO:0000256" key="6">
    <source>
        <dbReference type="ARBA" id="ARBA00023049"/>
    </source>
</evidence>
<keyword evidence="6" id="KW-0482">Metalloprotease</keyword>
<keyword evidence="2" id="KW-0645">Protease</keyword>
<dbReference type="PANTHER" id="PTHR21666">
    <property type="entry name" value="PEPTIDASE-RELATED"/>
    <property type="match status" value="1"/>
</dbReference>
<dbReference type="InterPro" id="IPR011055">
    <property type="entry name" value="Dup_hybrid_motif"/>
</dbReference>
<keyword evidence="8" id="KW-0812">Transmembrane</keyword>
<dbReference type="InterPro" id="IPR050570">
    <property type="entry name" value="Cell_wall_metabolism_enzyme"/>
</dbReference>
<evidence type="ECO:0000259" key="9">
    <source>
        <dbReference type="Pfam" id="PF01551"/>
    </source>
</evidence>